<proteinExistence type="inferred from homology"/>
<evidence type="ECO:0000256" key="4">
    <source>
        <dbReference type="ARBA" id="ARBA00022803"/>
    </source>
</evidence>
<dbReference type="GO" id="GO:0006335">
    <property type="term" value="P:DNA replication-dependent chromatin assembly"/>
    <property type="evidence" value="ECO:0007669"/>
    <property type="project" value="TreeGrafter"/>
</dbReference>
<feature type="compositionally biased region" description="Acidic residues" evidence="7">
    <location>
        <begin position="260"/>
        <end position="271"/>
    </location>
</feature>
<keyword evidence="4" id="KW-0802">TPR repeat</keyword>
<evidence type="ECO:0000256" key="5">
    <source>
        <dbReference type="ARBA" id="ARBA00023242"/>
    </source>
</evidence>
<comment type="similarity">
    <text evidence="2">Belongs to the NASP family.</text>
</comment>
<dbReference type="Gene3D" id="1.25.40.10">
    <property type="entry name" value="Tetratricopeptide repeat domain"/>
    <property type="match status" value="1"/>
</dbReference>
<keyword evidence="5" id="KW-0539">Nucleus</keyword>
<evidence type="ECO:0000256" key="3">
    <source>
        <dbReference type="ARBA" id="ARBA00022737"/>
    </source>
</evidence>
<keyword evidence="6" id="KW-0175">Coiled coil</keyword>
<dbReference type="GeneID" id="115623372"/>
<comment type="subcellular location">
    <subcellularLocation>
        <location evidence="1">Nucleus</location>
    </subcellularLocation>
</comment>
<feature type="compositionally biased region" description="Polar residues" evidence="7">
    <location>
        <begin position="239"/>
        <end position="252"/>
    </location>
</feature>
<feature type="region of interest" description="Disordered" evidence="7">
    <location>
        <begin position="435"/>
        <end position="520"/>
    </location>
</feature>
<sequence length="520" mass="54348">MSAEAKSIVAAADASPVKEVVKEVATQVKEVAAAAAEAVAADTTPNADGKAAPAADAEAAVVPEQSRGEKIIQAKELFSQGSRNFLVKNYDDAADELSQVCQIYEELYGELCDELGQPLLLYAKSLIAVALDENKVIDVPDEDDIDDDDDDEEEAAAAEEPQQKPAAKKEANGAASTTNGSKLSSIKESAADEADSTGDAEKPKPESKPTGSDEVSSSDANADAAAASSNGSNDDERPSTSNGEATASTSNGAAPASVAVDDEQMEDENEEGVSSNLQLAWELLEAAAKIFARQGLSGLPYLADVQTELANIEFENGIFDAARGDYEKALKIHGELPSKNRRVLAELHYKIGLTYLMQQLNKEGAAALRNSSALIEEEIAHIQGKETTPSEREKNNILDLEETRQEIMAKIQEIEEMQAQTIAEVRAALDSYIKPMSSSSSSGGANAGDAAASSSTSSNGAASSSSSTLSSTAKGMAASSSAISSSSKPTDITHLIKRKKPEEPNSEAEALCSPAKRAAV</sequence>
<dbReference type="SMART" id="SM00028">
    <property type="entry name" value="TPR"/>
    <property type="match status" value="3"/>
</dbReference>
<dbReference type="GO" id="GO:0034080">
    <property type="term" value="P:CENP-A containing chromatin assembly"/>
    <property type="evidence" value="ECO:0007669"/>
    <property type="project" value="TreeGrafter"/>
</dbReference>
<dbReference type="Proteomes" id="UP000504634">
    <property type="component" value="Unplaced"/>
</dbReference>
<dbReference type="PANTHER" id="PTHR15081:SF1">
    <property type="entry name" value="NUCLEAR AUTOANTIGENIC SPERM PROTEIN"/>
    <property type="match status" value="1"/>
</dbReference>
<dbReference type="AlphaFoldDB" id="A0A6J2TEI8"/>
<gene>
    <name evidence="9" type="primary">LOC115623372</name>
</gene>
<organism evidence="8 9">
    <name type="scientific">Drosophila lebanonensis</name>
    <name type="common">Fruit fly</name>
    <name type="synonym">Scaptodrosophila lebanonensis</name>
    <dbReference type="NCBI Taxonomy" id="7225"/>
    <lineage>
        <taxon>Eukaryota</taxon>
        <taxon>Metazoa</taxon>
        <taxon>Ecdysozoa</taxon>
        <taxon>Arthropoda</taxon>
        <taxon>Hexapoda</taxon>
        <taxon>Insecta</taxon>
        <taxon>Pterygota</taxon>
        <taxon>Neoptera</taxon>
        <taxon>Endopterygota</taxon>
        <taxon>Diptera</taxon>
        <taxon>Brachycera</taxon>
        <taxon>Muscomorpha</taxon>
        <taxon>Ephydroidea</taxon>
        <taxon>Drosophilidae</taxon>
        <taxon>Scaptodrosophila</taxon>
    </lineage>
</organism>
<dbReference type="SUPFAM" id="SSF48452">
    <property type="entry name" value="TPR-like"/>
    <property type="match status" value="1"/>
</dbReference>
<name>A0A6J2TEI8_DROLE</name>
<dbReference type="InterPro" id="IPR011990">
    <property type="entry name" value="TPR-like_helical_dom_sf"/>
</dbReference>
<dbReference type="CTD" id="4678"/>
<evidence type="ECO:0000256" key="7">
    <source>
        <dbReference type="SAM" id="MobiDB-lite"/>
    </source>
</evidence>
<protein>
    <submittedName>
        <fullName evidence="9">Protein NASP homolog</fullName>
    </submittedName>
</protein>
<keyword evidence="8" id="KW-1185">Reference proteome</keyword>
<dbReference type="PANTHER" id="PTHR15081">
    <property type="entry name" value="NUCLEAR AUTOANTIGENIC SPERM PROTEIN NASP -RELATED"/>
    <property type="match status" value="1"/>
</dbReference>
<feature type="compositionally biased region" description="Polar residues" evidence="7">
    <location>
        <begin position="174"/>
        <end position="187"/>
    </location>
</feature>
<dbReference type="GO" id="GO:0042393">
    <property type="term" value="F:histone binding"/>
    <property type="evidence" value="ECO:0007669"/>
    <property type="project" value="TreeGrafter"/>
</dbReference>
<accession>A0A6J2TEI8</accession>
<feature type="compositionally biased region" description="Low complexity" evidence="7">
    <location>
        <begin position="437"/>
        <end position="487"/>
    </location>
</feature>
<evidence type="ECO:0000256" key="2">
    <source>
        <dbReference type="ARBA" id="ARBA00008402"/>
    </source>
</evidence>
<dbReference type="RefSeq" id="XP_030373523.1">
    <property type="nucleotide sequence ID" value="XM_030517663.1"/>
</dbReference>
<evidence type="ECO:0000256" key="6">
    <source>
        <dbReference type="SAM" id="Coils"/>
    </source>
</evidence>
<evidence type="ECO:0000256" key="1">
    <source>
        <dbReference type="ARBA" id="ARBA00004123"/>
    </source>
</evidence>
<feature type="compositionally biased region" description="Low complexity" evidence="7">
    <location>
        <begin position="217"/>
        <end position="232"/>
    </location>
</feature>
<feature type="coiled-coil region" evidence="6">
    <location>
        <begin position="390"/>
        <end position="420"/>
    </location>
</feature>
<dbReference type="InterPro" id="IPR019734">
    <property type="entry name" value="TPR_rpt"/>
</dbReference>
<feature type="compositionally biased region" description="Acidic residues" evidence="7">
    <location>
        <begin position="139"/>
        <end position="157"/>
    </location>
</feature>
<feature type="region of interest" description="Disordered" evidence="7">
    <location>
        <begin position="138"/>
        <end position="273"/>
    </location>
</feature>
<dbReference type="InterPro" id="IPR051730">
    <property type="entry name" value="NASP-like"/>
</dbReference>
<evidence type="ECO:0000313" key="8">
    <source>
        <dbReference type="Proteomes" id="UP000504634"/>
    </source>
</evidence>
<keyword evidence="3" id="KW-0677">Repeat</keyword>
<reference evidence="9" key="1">
    <citation type="submission" date="2025-08" db="UniProtKB">
        <authorList>
            <consortium name="RefSeq"/>
        </authorList>
    </citation>
    <scope>IDENTIFICATION</scope>
    <source>
        <strain evidence="9">11010-0011.00</strain>
        <tissue evidence="9">Whole body</tissue>
    </source>
</reference>
<evidence type="ECO:0000313" key="9">
    <source>
        <dbReference type="RefSeq" id="XP_030373523.1"/>
    </source>
</evidence>
<dbReference type="GO" id="GO:0005654">
    <property type="term" value="C:nucleoplasm"/>
    <property type="evidence" value="ECO:0007669"/>
    <property type="project" value="TreeGrafter"/>
</dbReference>